<dbReference type="AlphaFoldDB" id="A0A9X2Y1C4"/>
<dbReference type="InterPro" id="IPR008929">
    <property type="entry name" value="Chondroitin_lyas"/>
</dbReference>
<feature type="domain" description="Heparinase II N-terminal" evidence="7">
    <location>
        <begin position="55"/>
        <end position="221"/>
    </location>
</feature>
<dbReference type="Gene3D" id="2.70.98.70">
    <property type="match status" value="1"/>
</dbReference>
<dbReference type="RefSeq" id="WP_279300184.1">
    <property type="nucleotide sequence ID" value="NZ_JAOTIF010000044.1"/>
</dbReference>
<dbReference type="InterPro" id="IPR012480">
    <property type="entry name" value="Hepar_II_III_C"/>
</dbReference>
<feature type="signal peptide" evidence="5">
    <location>
        <begin position="1"/>
        <end position="30"/>
    </location>
</feature>
<reference evidence="8" key="1">
    <citation type="submission" date="2022-09" db="EMBL/GenBank/DDBJ databases">
        <authorList>
            <person name="Yuan C."/>
            <person name="Ke Z."/>
        </authorList>
    </citation>
    <scope>NUCLEOTIDE SEQUENCE</scope>
    <source>
        <strain evidence="8">LB-8</strain>
    </source>
</reference>
<evidence type="ECO:0000256" key="3">
    <source>
        <dbReference type="ARBA" id="ARBA00022764"/>
    </source>
</evidence>
<evidence type="ECO:0000256" key="2">
    <source>
        <dbReference type="ARBA" id="ARBA00022729"/>
    </source>
</evidence>
<name>A0A9X2Y1C4_9BACT</name>
<dbReference type="Pfam" id="PF16332">
    <property type="entry name" value="DUF4962"/>
    <property type="match status" value="1"/>
</dbReference>
<keyword evidence="3" id="KW-0574">Periplasm</keyword>
<evidence type="ECO:0000259" key="7">
    <source>
        <dbReference type="Pfam" id="PF16332"/>
    </source>
</evidence>
<feature type="domain" description="Heparinase II/III-like C-terminal" evidence="6">
    <location>
        <begin position="380"/>
        <end position="553"/>
    </location>
</feature>
<dbReference type="Pfam" id="PF07940">
    <property type="entry name" value="Hepar_II_III_C"/>
    <property type="match status" value="1"/>
</dbReference>
<evidence type="ECO:0000313" key="9">
    <source>
        <dbReference type="Proteomes" id="UP001155483"/>
    </source>
</evidence>
<evidence type="ECO:0000259" key="6">
    <source>
        <dbReference type="Pfam" id="PF07940"/>
    </source>
</evidence>
<keyword evidence="2 5" id="KW-0732">Signal</keyword>
<comment type="caution">
    <text evidence="8">The sequence shown here is derived from an EMBL/GenBank/DDBJ whole genome shotgun (WGS) entry which is preliminary data.</text>
</comment>
<keyword evidence="4" id="KW-0456">Lyase</keyword>
<dbReference type="EMBL" id="JAOTIF010000044">
    <property type="protein sequence ID" value="MCU7552747.1"/>
    <property type="molecule type" value="Genomic_DNA"/>
</dbReference>
<reference evidence="8" key="2">
    <citation type="submission" date="2023-04" db="EMBL/GenBank/DDBJ databases">
        <title>Paracnuella aquatica gen. nov., sp. nov., a member of the family Chitinophagaceae isolated from a hot spring.</title>
        <authorList>
            <person name="Wang C."/>
        </authorList>
    </citation>
    <scope>NUCLEOTIDE SEQUENCE</scope>
    <source>
        <strain evidence="8">LB-8</strain>
    </source>
</reference>
<evidence type="ECO:0000256" key="4">
    <source>
        <dbReference type="ARBA" id="ARBA00023239"/>
    </source>
</evidence>
<dbReference type="GO" id="GO:0042597">
    <property type="term" value="C:periplasmic space"/>
    <property type="evidence" value="ECO:0007669"/>
    <property type="project" value="UniProtKB-SubCell"/>
</dbReference>
<dbReference type="PANTHER" id="PTHR39210:SF1">
    <property type="entry name" value="HEPARIN-SULFATE LYASE"/>
    <property type="match status" value="1"/>
</dbReference>
<sequence>MILTSCSRYMKKSALFFLLIMCLAATTVFAQFKSTGKTKAHPFLFYTPNRIQHLKERMKKDTMMARNYTRIKDNVDKAVVSGKANLEELSFIYSITGEKKYAEAVKQGLLQLVTRKQWDGLDDRTPRWNSALGTAHNNFMAATAFDAVYNYLSNEERFQIAQGIVKLGIEPSLSDWISPDKRLHSLNSMGHNWWSSIVYQAGVASLAVMNEVPEARDWAEDVMLASNEWFAFSGSVLENKPANFDPSGGFYESVSYANFGVSEYLLFRLAWTNAFEPIKMPYDHLLEKTMDWFINASYPNSGQLQSVNFGDSNPFANGDRPVKIMIALGYDQDRYRWYLNETGKGSVKEDMGINTPLGLLYQPDQLNKSKVPDLPTASIYQDMGWAMLRSSWNHNATMLGVKSGYTWNHAHADAGSFILYHNGKNLLADGGNVNYGNPSYSSYSVRSEAHNVVLFNGKAQNPQDQYHAVKNIGRLYNLMDAGDFKYLLADATGPTSQYFLRNYRNFVWVGNVILVIDDVKAYETGKFEWLLHFNKDAKKKGIDLEVTNDSAAVLVRPLFPETLPNGYPHDFPEKMRLDERTGVKDHDPDTKVTYYSIYPPEEYKQTKFINAIILLDDKNKPITGPAISNMASAKEQRTSLPRIEKLEGLNWIGVRITERGKVTDVYVNLLADGRLMHRNSHNVMGGWETDAYMMAITYPEKAEATNPDNISEYFVSNGSYVRKDAKVVLHSLSKVFMHAKMGSNTEVLLQGQPLIYAKLGMNAKPATVVLNHKKIKTDYLDKEKMLVLQVEARTAENDTASMQ</sequence>
<dbReference type="SUPFAM" id="SSF48230">
    <property type="entry name" value="Chondroitin AC/alginate lyase"/>
    <property type="match status" value="1"/>
</dbReference>
<evidence type="ECO:0000256" key="5">
    <source>
        <dbReference type="SAM" id="SignalP"/>
    </source>
</evidence>
<proteinExistence type="predicted"/>
<keyword evidence="9" id="KW-1185">Reference proteome</keyword>
<dbReference type="GO" id="GO:0016829">
    <property type="term" value="F:lyase activity"/>
    <property type="evidence" value="ECO:0007669"/>
    <property type="project" value="UniProtKB-KW"/>
</dbReference>
<evidence type="ECO:0000313" key="8">
    <source>
        <dbReference type="EMBL" id="MCU7552747.1"/>
    </source>
</evidence>
<evidence type="ECO:0000256" key="1">
    <source>
        <dbReference type="ARBA" id="ARBA00004418"/>
    </source>
</evidence>
<dbReference type="Gene3D" id="1.50.10.100">
    <property type="entry name" value="Chondroitin AC/alginate lyase"/>
    <property type="match status" value="1"/>
</dbReference>
<accession>A0A9X2Y1C4</accession>
<comment type="subcellular location">
    <subcellularLocation>
        <location evidence="1">Periplasm</location>
    </subcellularLocation>
</comment>
<organism evidence="8 9">
    <name type="scientific">Paraflavisolibacter caeni</name>
    <dbReference type="NCBI Taxonomy" id="2982496"/>
    <lineage>
        <taxon>Bacteria</taxon>
        <taxon>Pseudomonadati</taxon>
        <taxon>Bacteroidota</taxon>
        <taxon>Chitinophagia</taxon>
        <taxon>Chitinophagales</taxon>
        <taxon>Chitinophagaceae</taxon>
        <taxon>Paraflavisolibacter</taxon>
    </lineage>
</organism>
<gene>
    <name evidence="8" type="ORF">OCK74_26755</name>
</gene>
<dbReference type="PANTHER" id="PTHR39210">
    <property type="entry name" value="HEPARIN-SULFATE LYASE"/>
    <property type="match status" value="1"/>
</dbReference>
<dbReference type="InterPro" id="IPR032518">
    <property type="entry name" value="HepII_N"/>
</dbReference>
<feature type="chain" id="PRO_5040796835" evidence="5">
    <location>
        <begin position="31"/>
        <end position="803"/>
    </location>
</feature>
<protein>
    <submittedName>
        <fullName evidence="8">Heparinase II/III family protein</fullName>
    </submittedName>
</protein>
<dbReference type="Proteomes" id="UP001155483">
    <property type="component" value="Unassembled WGS sequence"/>
</dbReference>